<protein>
    <submittedName>
        <fullName evidence="1">Uncharacterized protein</fullName>
    </submittedName>
</protein>
<dbReference type="VEuPathDB" id="FungiDB:LCOR_08601.1"/>
<evidence type="ECO:0000313" key="1">
    <source>
        <dbReference type="EMBL" id="CDH57691.1"/>
    </source>
</evidence>
<dbReference type="SUPFAM" id="SSF52047">
    <property type="entry name" value="RNI-like"/>
    <property type="match status" value="1"/>
</dbReference>
<organism evidence="1 2">
    <name type="scientific">Lichtheimia corymbifera JMRC:FSU:9682</name>
    <dbReference type="NCBI Taxonomy" id="1263082"/>
    <lineage>
        <taxon>Eukaryota</taxon>
        <taxon>Fungi</taxon>
        <taxon>Fungi incertae sedis</taxon>
        <taxon>Mucoromycota</taxon>
        <taxon>Mucoromycotina</taxon>
        <taxon>Mucoromycetes</taxon>
        <taxon>Mucorales</taxon>
        <taxon>Lichtheimiaceae</taxon>
        <taxon>Lichtheimia</taxon>
    </lineage>
</organism>
<dbReference type="Proteomes" id="UP000027586">
    <property type="component" value="Unassembled WGS sequence"/>
</dbReference>
<comment type="caution">
    <text evidence="1">The sequence shown here is derived from an EMBL/GenBank/DDBJ whole genome shotgun (WGS) entry which is preliminary data.</text>
</comment>
<dbReference type="Gene3D" id="3.80.10.10">
    <property type="entry name" value="Ribonuclease Inhibitor"/>
    <property type="match status" value="1"/>
</dbReference>
<dbReference type="AlphaFoldDB" id="A0A068S8W9"/>
<gene>
    <name evidence="1" type="ORF">LCOR_08601.1</name>
</gene>
<keyword evidence="2" id="KW-1185">Reference proteome</keyword>
<evidence type="ECO:0000313" key="2">
    <source>
        <dbReference type="Proteomes" id="UP000027586"/>
    </source>
</evidence>
<dbReference type="OrthoDB" id="676979at2759"/>
<name>A0A068S8W9_9FUNG</name>
<sequence length="98" mass="11044">MAQGCKKLKSLKLVADEFHVGSSMPTIETSVIEALTSFHNLSRLTLHASIISDVSLGLLTKMNRLRRLELSINRFIDPITMHRLKSAFPNVVIESRRL</sequence>
<dbReference type="InterPro" id="IPR032675">
    <property type="entry name" value="LRR_dom_sf"/>
</dbReference>
<dbReference type="EMBL" id="CBTN010000048">
    <property type="protein sequence ID" value="CDH57691.1"/>
    <property type="molecule type" value="Genomic_DNA"/>
</dbReference>
<proteinExistence type="predicted"/>
<reference evidence="1" key="1">
    <citation type="submission" date="2013-08" db="EMBL/GenBank/DDBJ databases">
        <title>Gene expansion shapes genome architecture in the human pathogen Lichtheimia corymbifera: an evolutionary genomics analysis in the ancient terrestrial Mucorales (Mucoromycotina).</title>
        <authorList>
            <person name="Schwartze V.U."/>
            <person name="Winter S."/>
            <person name="Shelest E."/>
            <person name="Marcet-Houben M."/>
            <person name="Horn F."/>
            <person name="Wehner S."/>
            <person name="Hoffmann K."/>
            <person name="Riege K."/>
            <person name="Sammeth M."/>
            <person name="Nowrousian M."/>
            <person name="Valiante V."/>
            <person name="Linde J."/>
            <person name="Jacobsen I.D."/>
            <person name="Marz M."/>
            <person name="Brakhage A.A."/>
            <person name="Gabaldon T."/>
            <person name="Bocker S."/>
            <person name="Voigt K."/>
        </authorList>
    </citation>
    <scope>NUCLEOTIDE SEQUENCE [LARGE SCALE GENOMIC DNA]</scope>
    <source>
        <strain evidence="1">FSU 9682</strain>
    </source>
</reference>
<accession>A0A068S8W9</accession>